<reference evidence="2 3" key="1">
    <citation type="submission" date="2024-09" db="EMBL/GenBank/DDBJ databases">
        <authorList>
            <person name="Sun Q."/>
            <person name="Mori K."/>
        </authorList>
    </citation>
    <scope>NUCLEOTIDE SEQUENCE [LARGE SCALE GENOMIC DNA]</scope>
    <source>
        <strain evidence="2 3">CGMCC 1.15906</strain>
    </source>
</reference>
<evidence type="ECO:0000256" key="1">
    <source>
        <dbReference type="SAM" id="Phobius"/>
    </source>
</evidence>
<proteinExistence type="predicted"/>
<dbReference type="Proteomes" id="UP001589890">
    <property type="component" value="Unassembled WGS sequence"/>
</dbReference>
<feature type="transmembrane region" description="Helical" evidence="1">
    <location>
        <begin position="27"/>
        <end position="46"/>
    </location>
</feature>
<dbReference type="EMBL" id="JBHLTC010000002">
    <property type="protein sequence ID" value="MFC0622986.1"/>
    <property type="molecule type" value="Genomic_DNA"/>
</dbReference>
<evidence type="ECO:0000313" key="3">
    <source>
        <dbReference type="Proteomes" id="UP001589890"/>
    </source>
</evidence>
<organism evidence="2 3">
    <name type="scientific">Kribbella deserti</name>
    <dbReference type="NCBI Taxonomy" id="1926257"/>
    <lineage>
        <taxon>Bacteria</taxon>
        <taxon>Bacillati</taxon>
        <taxon>Actinomycetota</taxon>
        <taxon>Actinomycetes</taxon>
        <taxon>Propionibacteriales</taxon>
        <taxon>Kribbellaceae</taxon>
        <taxon>Kribbella</taxon>
    </lineage>
</organism>
<gene>
    <name evidence="2" type="ORF">ACFFGN_02870</name>
</gene>
<comment type="caution">
    <text evidence="2">The sequence shown here is derived from an EMBL/GenBank/DDBJ whole genome shotgun (WGS) entry which is preliminary data.</text>
</comment>
<feature type="transmembrane region" description="Helical" evidence="1">
    <location>
        <begin position="52"/>
        <end position="76"/>
    </location>
</feature>
<keyword evidence="1" id="KW-1133">Transmembrane helix</keyword>
<protein>
    <recommendedName>
        <fullName evidence="4">DUF304 domain-containing protein</fullName>
    </recommendedName>
</protein>
<keyword evidence="1" id="KW-0472">Membrane</keyword>
<evidence type="ECO:0000313" key="2">
    <source>
        <dbReference type="EMBL" id="MFC0622986.1"/>
    </source>
</evidence>
<evidence type="ECO:0008006" key="4">
    <source>
        <dbReference type="Google" id="ProtNLM"/>
    </source>
</evidence>
<name>A0ABV6QG44_9ACTN</name>
<keyword evidence="1" id="KW-0812">Transmembrane</keyword>
<dbReference type="RefSeq" id="WP_380043677.1">
    <property type="nucleotide sequence ID" value="NZ_JBHLTC010000002.1"/>
</dbReference>
<keyword evidence="3" id="KW-1185">Reference proteome</keyword>
<accession>A0ABV6QG44</accession>
<sequence length="194" mass="21447">MNEPYSVLFDPQALWAQRAHLLKRNRFAAWGWLALGVVGLPVRVIPAARGGSWGFAIAGIVLALAMLGLSASYFVILRRCQAWRTPPASFEALRLTDEGLTVGKAYYPWEAVTGFTLAGNLRRPRIVLGLQLGVKPDLPVTVGLEEAEAGLRWMRLFGVRGPRLLPGTLATPLLELDQALQHYSQGRVMILREY</sequence>